<dbReference type="Gene3D" id="3.90.1150.10">
    <property type="entry name" value="Aspartate Aminotransferase, domain 1"/>
    <property type="match status" value="1"/>
</dbReference>
<dbReference type="EMBL" id="CP000493">
    <property type="protein sequence ID" value="ABM80096.1"/>
    <property type="molecule type" value="Genomic_DNA"/>
</dbReference>
<evidence type="ECO:0000256" key="1">
    <source>
        <dbReference type="ARBA" id="ARBA00001933"/>
    </source>
</evidence>
<gene>
    <name evidence="7" type="ordered locus">Hbut_0224</name>
</gene>
<dbReference type="OrthoDB" id="56891at2157"/>
<dbReference type="HOGENOM" id="CLU_751445_0_0_2"/>
<dbReference type="GeneID" id="4782395"/>
<organism evidence="7 8">
    <name type="scientific">Hyperthermus butylicus (strain DSM 5456 / JCM 9403 / PLM1-5)</name>
    <dbReference type="NCBI Taxonomy" id="415426"/>
    <lineage>
        <taxon>Archaea</taxon>
        <taxon>Thermoproteota</taxon>
        <taxon>Thermoprotei</taxon>
        <taxon>Desulfurococcales</taxon>
        <taxon>Pyrodictiaceae</taxon>
        <taxon>Hyperthermus</taxon>
    </lineage>
</organism>
<comment type="similarity">
    <text evidence="4">Belongs to the group II decarboxylase family. Sphingosine-1-phosphate lyase subfamily.</text>
</comment>
<evidence type="ECO:0000313" key="7">
    <source>
        <dbReference type="EMBL" id="ABM80096.1"/>
    </source>
</evidence>
<dbReference type="eggNOG" id="arCOG00027">
    <property type="taxonomic scope" value="Archaea"/>
</dbReference>
<dbReference type="InterPro" id="IPR002129">
    <property type="entry name" value="PyrdxlP-dep_de-COase"/>
</dbReference>
<dbReference type="Gene3D" id="3.40.640.10">
    <property type="entry name" value="Type I PLP-dependent aspartate aminotransferase-like (Major domain)"/>
    <property type="match status" value="1"/>
</dbReference>
<dbReference type="PANTHER" id="PTHR42735:SF6">
    <property type="entry name" value="SPHINGOSINE-1-PHOSPHATE LYASE 1"/>
    <property type="match status" value="1"/>
</dbReference>
<sequence length="368" mass="39554">MEWLRGGSWEEVARELGELRAGEPSPCRVAGSTVAEPLPVARRAYSLYADVNLNDPASWPSVTKLLEGISRVLEELRLGHRWLVAVSGGSEAVLTGLYIAREYTRGRVVVASSAAHASVLKAARVLGMEVKLVQVDSRLRIDLYALEKTLRGVQNVAAIVATAGVTDNGAVDPVRDVAKLAWEHGAVVYVDAAFGGLPLLGLGSTETVLPRGGPALAGIDFHKHVAPPPSSILVSNTAELRDYIVFPAPYMPLGRQETLLWTRPASGLAAAYAALRALGASGVGELARYLYRLASKLASILEQRGVELLSPLDTPLVAFRPPSVEGALKRLRRRGWILYPSRLPGILRYVAKWCHEPGDVEEIAEAVA</sequence>
<feature type="modified residue" description="N6-(pyridoxal phosphate)lysine" evidence="5">
    <location>
        <position position="223"/>
    </location>
</feature>
<evidence type="ECO:0000256" key="2">
    <source>
        <dbReference type="ARBA" id="ARBA00022898"/>
    </source>
</evidence>
<keyword evidence="8" id="KW-1185">Reference proteome</keyword>
<evidence type="ECO:0000256" key="5">
    <source>
        <dbReference type="PIRSR" id="PIRSR602129-50"/>
    </source>
</evidence>
<dbReference type="STRING" id="415426.Hbut_0224"/>
<dbReference type="PANTHER" id="PTHR42735">
    <property type="match status" value="1"/>
</dbReference>
<keyword evidence="3 6" id="KW-0456">Lyase</keyword>
<protein>
    <submittedName>
        <fullName evidence="7">Decarboxylase</fullName>
    </submittedName>
</protein>
<dbReference type="InterPro" id="IPR050477">
    <property type="entry name" value="GrpII_AminoAcid_Decarb"/>
</dbReference>
<name>A2BJD5_HYPBU</name>
<reference evidence="7 8" key="1">
    <citation type="journal article" date="2007" name="Archaea">
        <title>The genome of Hyperthermus butylicus: a sulfur-reducing, peptide fermenting, neutrophilic Crenarchaeote growing up to 108 degrees C.</title>
        <authorList>
            <person name="Brugger K."/>
            <person name="Chen L."/>
            <person name="Stark M."/>
            <person name="Zibat A."/>
            <person name="Redder P."/>
            <person name="Ruepp A."/>
            <person name="Awayez M."/>
            <person name="She Q."/>
            <person name="Garrett R.A."/>
            <person name="Klenk H.P."/>
        </authorList>
    </citation>
    <scope>NUCLEOTIDE SEQUENCE [LARGE SCALE GENOMIC DNA]</scope>
    <source>
        <strain evidence="8">DSM 5456 / JCM 9403 / PLM1-5</strain>
    </source>
</reference>
<dbReference type="InterPro" id="IPR015421">
    <property type="entry name" value="PyrdxlP-dep_Trfase_major"/>
</dbReference>
<dbReference type="Proteomes" id="UP000002593">
    <property type="component" value="Chromosome"/>
</dbReference>
<dbReference type="Pfam" id="PF00282">
    <property type="entry name" value="Pyridoxal_deC"/>
    <property type="match status" value="1"/>
</dbReference>
<dbReference type="GO" id="GO:0019752">
    <property type="term" value="P:carboxylic acid metabolic process"/>
    <property type="evidence" value="ECO:0007669"/>
    <property type="project" value="InterPro"/>
</dbReference>
<dbReference type="EnsemblBacteria" id="ABM80096">
    <property type="protein sequence ID" value="ABM80096"/>
    <property type="gene ID" value="Hbut_0224"/>
</dbReference>
<keyword evidence="2 5" id="KW-0663">Pyridoxal phosphate</keyword>
<dbReference type="AlphaFoldDB" id="A2BJD5"/>
<evidence type="ECO:0000256" key="3">
    <source>
        <dbReference type="ARBA" id="ARBA00023239"/>
    </source>
</evidence>
<evidence type="ECO:0000256" key="4">
    <source>
        <dbReference type="ARBA" id="ARBA00038302"/>
    </source>
</evidence>
<dbReference type="GO" id="GO:0016830">
    <property type="term" value="F:carbon-carbon lyase activity"/>
    <property type="evidence" value="ECO:0007669"/>
    <property type="project" value="InterPro"/>
</dbReference>
<comment type="cofactor">
    <cofactor evidence="1 5 6">
        <name>pyridoxal 5'-phosphate</name>
        <dbReference type="ChEBI" id="CHEBI:597326"/>
    </cofactor>
</comment>
<dbReference type="RefSeq" id="WP_011821413.1">
    <property type="nucleotide sequence ID" value="NC_008818.1"/>
</dbReference>
<accession>A2BJD5</accession>
<dbReference type="SUPFAM" id="SSF53383">
    <property type="entry name" value="PLP-dependent transferases"/>
    <property type="match status" value="1"/>
</dbReference>
<dbReference type="KEGG" id="hbu:Hbut_0224"/>
<evidence type="ECO:0000313" key="8">
    <source>
        <dbReference type="Proteomes" id="UP000002593"/>
    </source>
</evidence>
<proteinExistence type="inferred from homology"/>
<evidence type="ECO:0000256" key="6">
    <source>
        <dbReference type="RuleBase" id="RU000382"/>
    </source>
</evidence>
<dbReference type="InterPro" id="IPR015422">
    <property type="entry name" value="PyrdxlP-dep_Trfase_small"/>
</dbReference>
<dbReference type="InterPro" id="IPR015424">
    <property type="entry name" value="PyrdxlP-dep_Trfase"/>
</dbReference>
<dbReference type="GO" id="GO:0030170">
    <property type="term" value="F:pyridoxal phosphate binding"/>
    <property type="evidence" value="ECO:0007669"/>
    <property type="project" value="InterPro"/>
</dbReference>